<feature type="compositionally biased region" description="Basic and acidic residues" evidence="1">
    <location>
        <begin position="1"/>
        <end position="15"/>
    </location>
</feature>
<dbReference type="Proteomes" id="UP000676310">
    <property type="component" value="Unassembled WGS sequence"/>
</dbReference>
<dbReference type="EMBL" id="CAJRGZ010000016">
    <property type="protein sequence ID" value="CAG5153740.1"/>
    <property type="molecule type" value="Genomic_DNA"/>
</dbReference>
<dbReference type="OrthoDB" id="5591786at2759"/>
<keyword evidence="3" id="KW-1185">Reference proteome</keyword>
<dbReference type="RefSeq" id="XP_043166851.1">
    <property type="nucleotide sequence ID" value="XM_043310916.1"/>
</dbReference>
<evidence type="ECO:0000313" key="3">
    <source>
        <dbReference type="Proteomes" id="UP000676310"/>
    </source>
</evidence>
<reference evidence="2" key="1">
    <citation type="submission" date="2021-05" db="EMBL/GenBank/DDBJ databases">
        <authorList>
            <person name="Stam R."/>
        </authorList>
    </citation>
    <scope>NUCLEOTIDE SEQUENCE</scope>
    <source>
        <strain evidence="2">CS162</strain>
    </source>
</reference>
<dbReference type="GeneID" id="67014853"/>
<feature type="compositionally biased region" description="Acidic residues" evidence="1">
    <location>
        <begin position="27"/>
        <end position="47"/>
    </location>
</feature>
<protein>
    <submittedName>
        <fullName evidence="2">Uncharacterized protein</fullName>
    </submittedName>
</protein>
<dbReference type="AlphaFoldDB" id="A0A8J2HZN5"/>
<evidence type="ECO:0000313" key="2">
    <source>
        <dbReference type="EMBL" id="CAG5153740.1"/>
    </source>
</evidence>
<sequence length="268" mass="30636">MADFLDVTHQKERFRTSHRASPYPEASESDYDSEVTDDEEDGIDDEPPAQPFAQLIQSVYLKVVKRPYRVVKTTRQITQLGGMEVIDSPFLIFTKEDVFLVQGSLRTSMNYTLNQVIAMRRPLHPGQWVESLTSQDRHCFFSEIPELGIFIVGSPIGHAGVFSLYYAKDKDHERPRYGFKLEYLLPFHKSNQTAIAGVPQGQLLGIAVAPTQGMFDISKDAETLEQEEETPQPRRWRLLMYYTDHTVLSFELSKQRVDESPSLGDMVV</sequence>
<accession>A0A8J2HZN5</accession>
<organism evidence="2 3">
    <name type="scientific">Alternaria atra</name>
    <dbReference type="NCBI Taxonomy" id="119953"/>
    <lineage>
        <taxon>Eukaryota</taxon>
        <taxon>Fungi</taxon>
        <taxon>Dikarya</taxon>
        <taxon>Ascomycota</taxon>
        <taxon>Pezizomycotina</taxon>
        <taxon>Dothideomycetes</taxon>
        <taxon>Pleosporomycetidae</taxon>
        <taxon>Pleosporales</taxon>
        <taxon>Pleosporineae</taxon>
        <taxon>Pleosporaceae</taxon>
        <taxon>Alternaria</taxon>
        <taxon>Alternaria sect. Ulocladioides</taxon>
    </lineage>
</organism>
<gene>
    <name evidence="2" type="ORF">ALTATR162_LOCUS3310</name>
</gene>
<comment type="caution">
    <text evidence="2">The sequence shown here is derived from an EMBL/GenBank/DDBJ whole genome shotgun (WGS) entry which is preliminary data.</text>
</comment>
<name>A0A8J2HZN5_9PLEO</name>
<evidence type="ECO:0000256" key="1">
    <source>
        <dbReference type="SAM" id="MobiDB-lite"/>
    </source>
</evidence>
<proteinExistence type="predicted"/>
<feature type="region of interest" description="Disordered" evidence="1">
    <location>
        <begin position="1"/>
        <end position="48"/>
    </location>
</feature>